<dbReference type="Proteomes" id="UP000039541">
    <property type="component" value="Unassembled WGS sequence"/>
</dbReference>
<dbReference type="Proteomes" id="UP000042394">
    <property type="component" value="Unassembled WGS sequence"/>
</dbReference>
<reference evidence="4 5" key="1">
    <citation type="submission" date="2015-03" db="EMBL/GenBank/DDBJ databases">
        <authorList>
            <consortium name="Pathogen Informatics"/>
        </authorList>
    </citation>
    <scope>NUCLEOTIDE SEQUENCE [LARGE SCALE GENOMIC DNA]</scope>
    <source>
        <strain evidence="2 4">3476</strain>
        <strain evidence="3 5">A1104</strain>
        <strain evidence="1 6">D4891</strain>
    </source>
</reference>
<dbReference type="EMBL" id="CQPD01000051">
    <property type="protein sequence ID" value="CNU99166.1"/>
    <property type="molecule type" value="Genomic_DNA"/>
</dbReference>
<evidence type="ECO:0000313" key="3">
    <source>
        <dbReference type="EMBL" id="CNV20449.1"/>
    </source>
</evidence>
<gene>
    <name evidence="3" type="ORF">ERS008198_04647</name>
    <name evidence="2" type="ORF">ERS008202_04568</name>
    <name evidence="1" type="ORF">ERS008207_03997</name>
</gene>
<name>A0A655EGU8_SALET</name>
<dbReference type="AlphaFoldDB" id="A0A655EGU8"/>
<evidence type="ECO:0000313" key="4">
    <source>
        <dbReference type="Proteomes" id="UP000039541"/>
    </source>
</evidence>
<evidence type="ECO:0000313" key="1">
    <source>
        <dbReference type="EMBL" id="CNU99166.1"/>
    </source>
</evidence>
<dbReference type="EMBL" id="CQPC01000099">
    <property type="protein sequence ID" value="CNV19347.1"/>
    <property type="molecule type" value="Genomic_DNA"/>
</dbReference>
<evidence type="ECO:0000313" key="6">
    <source>
        <dbReference type="Proteomes" id="UP000042394"/>
    </source>
</evidence>
<sequence length="104" mass="10989">MDFIAVAGGIQCGKLIGARQMAGLAAPGVGVIQRVGVADARPGFVILLLGTGGGSRFRRQLWPLEFHTTHGERVRHMAPHLRLRRIGAGGNGKFHAAVDGRGNQ</sequence>
<accession>A0A655EGU8</accession>
<proteinExistence type="predicted"/>
<protein>
    <submittedName>
        <fullName evidence="2">Uncharacterized protein</fullName>
    </submittedName>
</protein>
<evidence type="ECO:0000313" key="2">
    <source>
        <dbReference type="EMBL" id="CNV19347.1"/>
    </source>
</evidence>
<dbReference type="EMBL" id="CQPA01000068">
    <property type="protein sequence ID" value="CNV20449.1"/>
    <property type="molecule type" value="Genomic_DNA"/>
</dbReference>
<dbReference type="Proteomes" id="UP000041314">
    <property type="component" value="Unassembled WGS sequence"/>
</dbReference>
<evidence type="ECO:0000313" key="5">
    <source>
        <dbReference type="Proteomes" id="UP000041314"/>
    </source>
</evidence>
<organism evidence="2 4">
    <name type="scientific">Salmonella enterica subsp. enterica serovar Bovismorbificans</name>
    <dbReference type="NCBI Taxonomy" id="58097"/>
    <lineage>
        <taxon>Bacteria</taxon>
        <taxon>Pseudomonadati</taxon>
        <taxon>Pseudomonadota</taxon>
        <taxon>Gammaproteobacteria</taxon>
        <taxon>Enterobacterales</taxon>
        <taxon>Enterobacteriaceae</taxon>
        <taxon>Salmonella</taxon>
    </lineage>
</organism>